<dbReference type="InterPro" id="IPR036322">
    <property type="entry name" value="WD40_repeat_dom_sf"/>
</dbReference>
<evidence type="ECO:0000256" key="3">
    <source>
        <dbReference type="PROSITE-ProRule" id="PRU00221"/>
    </source>
</evidence>
<dbReference type="PROSITE" id="PS50082">
    <property type="entry name" value="WD_REPEATS_2"/>
    <property type="match status" value="1"/>
</dbReference>
<dbReference type="PANTHER" id="PTHR46853">
    <property type="entry name" value="METHYLOSOME PROTEIN 50"/>
    <property type="match status" value="1"/>
</dbReference>
<reference evidence="4 5" key="1">
    <citation type="submission" date="2020-04" db="EMBL/GenBank/DDBJ databases">
        <authorList>
            <person name="Wallbank WR R."/>
            <person name="Pardo Diaz C."/>
            <person name="Kozak K."/>
            <person name="Martin S."/>
            <person name="Jiggins C."/>
            <person name="Moest M."/>
            <person name="Warren A I."/>
            <person name="Byers J.R.P. K."/>
            <person name="Montejo-Kovacevich G."/>
            <person name="Yen C E."/>
        </authorList>
    </citation>
    <scope>NUCLEOTIDE SEQUENCE [LARGE SCALE GENOMIC DNA]</scope>
</reference>
<comment type="subcellular location">
    <subcellularLocation>
        <location evidence="1">Cytoplasm</location>
    </subcellularLocation>
</comment>
<accession>A0A8S1A4Z0</accession>
<dbReference type="OrthoDB" id="10019596at2759"/>
<dbReference type="PANTHER" id="PTHR46853:SF1">
    <property type="entry name" value="METHYLOSOME PROTEIN 50"/>
    <property type="match status" value="1"/>
</dbReference>
<sequence length="335" mass="37298">MDISNKIVPPHLNAEIYRTDTTGTSTLSYLDFIRIHSDGTVLVGSSELTGRYWNGGASIYKNIEDARRIQTEEKLGISLISGTSDGCFIENSNKVLLCEDSGALSIWSHANEQNAWNQWIDEVSVAEHDDMAMGVDCLDPGHHYVTVGADGHAKVWDIQDLICIRNYSAAHSSIIYAVSVKPKSRTNFATGSMDQYVTLWDENIDKPVLDLLKNDCCVRCLAWINEHCLVAGDEAGVLHFIDIRNTDSVVKITEFPAAVHKVAVQSESEKLAVCCDNKIVSVCDVSEPSTASIIYHDRHRHSNFVRGLAWDLEDKKLLHTVGWNGEIKSHQIVWD</sequence>
<comment type="caution">
    <text evidence="4">The sequence shown here is derived from an EMBL/GenBank/DDBJ whole genome shotgun (WGS) entry which is preliminary data.</text>
</comment>
<evidence type="ECO:0008006" key="6">
    <source>
        <dbReference type="Google" id="ProtNLM"/>
    </source>
</evidence>
<dbReference type="EMBL" id="CADEBD010000312">
    <property type="protein sequence ID" value="CAB3242075.1"/>
    <property type="molecule type" value="Genomic_DNA"/>
</dbReference>
<gene>
    <name evidence="4" type="ORF">APLA_LOCUS9777</name>
</gene>
<feature type="repeat" description="WD" evidence="3">
    <location>
        <begin position="168"/>
        <end position="201"/>
    </location>
</feature>
<dbReference type="InterPro" id="IPR001680">
    <property type="entry name" value="WD40_rpt"/>
</dbReference>
<proteinExistence type="predicted"/>
<dbReference type="InterPro" id="IPR015943">
    <property type="entry name" value="WD40/YVTN_repeat-like_dom_sf"/>
</dbReference>
<keyword evidence="2" id="KW-0963">Cytoplasm</keyword>
<dbReference type="SMART" id="SM00320">
    <property type="entry name" value="WD40"/>
    <property type="match status" value="5"/>
</dbReference>
<dbReference type="AlphaFoldDB" id="A0A8S1A4Z0"/>
<protein>
    <recommendedName>
        <fullName evidence="6">Methylosome protein 50</fullName>
    </recommendedName>
</protein>
<organism evidence="4 5">
    <name type="scientific">Arctia plantaginis</name>
    <name type="common">Wood tiger moth</name>
    <name type="synonym">Phalaena plantaginis</name>
    <dbReference type="NCBI Taxonomy" id="874455"/>
    <lineage>
        <taxon>Eukaryota</taxon>
        <taxon>Metazoa</taxon>
        <taxon>Ecdysozoa</taxon>
        <taxon>Arthropoda</taxon>
        <taxon>Hexapoda</taxon>
        <taxon>Insecta</taxon>
        <taxon>Pterygota</taxon>
        <taxon>Neoptera</taxon>
        <taxon>Endopterygota</taxon>
        <taxon>Lepidoptera</taxon>
        <taxon>Glossata</taxon>
        <taxon>Ditrysia</taxon>
        <taxon>Noctuoidea</taxon>
        <taxon>Erebidae</taxon>
        <taxon>Arctiinae</taxon>
        <taxon>Arctia</taxon>
    </lineage>
</organism>
<dbReference type="Pfam" id="PF00400">
    <property type="entry name" value="WD40"/>
    <property type="match status" value="2"/>
</dbReference>
<name>A0A8S1A4Z0_ARCPL</name>
<dbReference type="Gene3D" id="2.130.10.10">
    <property type="entry name" value="YVTN repeat-like/Quinoprotein amine dehydrogenase"/>
    <property type="match status" value="1"/>
</dbReference>
<dbReference type="GO" id="GO:0034709">
    <property type="term" value="C:methylosome"/>
    <property type="evidence" value="ECO:0007669"/>
    <property type="project" value="TreeGrafter"/>
</dbReference>
<keyword evidence="3" id="KW-0853">WD repeat</keyword>
<dbReference type="Proteomes" id="UP000494256">
    <property type="component" value="Unassembled WGS sequence"/>
</dbReference>
<evidence type="ECO:0000313" key="4">
    <source>
        <dbReference type="EMBL" id="CAB3242075.1"/>
    </source>
</evidence>
<dbReference type="SUPFAM" id="SSF50978">
    <property type="entry name" value="WD40 repeat-like"/>
    <property type="match status" value="1"/>
</dbReference>
<evidence type="ECO:0000313" key="5">
    <source>
        <dbReference type="Proteomes" id="UP000494256"/>
    </source>
</evidence>
<dbReference type="InterPro" id="IPR052139">
    <property type="entry name" value="Methylosome_Comp_WDR77"/>
</dbReference>
<evidence type="ECO:0000256" key="1">
    <source>
        <dbReference type="ARBA" id="ARBA00004496"/>
    </source>
</evidence>
<dbReference type="GO" id="GO:0007309">
    <property type="term" value="P:oocyte axis specification"/>
    <property type="evidence" value="ECO:0007669"/>
    <property type="project" value="TreeGrafter"/>
</dbReference>
<evidence type="ECO:0000256" key="2">
    <source>
        <dbReference type="ARBA" id="ARBA00022490"/>
    </source>
</evidence>